<accession>A0A3S3NTV1</accession>
<feature type="domain" description="DNA-directed DNA polymerase family B exonuclease" evidence="2">
    <location>
        <begin position="87"/>
        <end position="198"/>
    </location>
</feature>
<dbReference type="SUPFAM" id="SSF53098">
    <property type="entry name" value="Ribonuclease H-like"/>
    <property type="match status" value="1"/>
</dbReference>
<dbReference type="STRING" id="1965070.A0A3S3NTV1"/>
<dbReference type="EMBL" id="NCKU01021001">
    <property type="protein sequence ID" value="RWR98542.1"/>
    <property type="molecule type" value="Genomic_DNA"/>
</dbReference>
<name>A0A3S3NTV1_9ACAR</name>
<evidence type="ECO:0000313" key="3">
    <source>
        <dbReference type="EMBL" id="RWR98542.1"/>
    </source>
</evidence>
<evidence type="ECO:0000259" key="2">
    <source>
        <dbReference type="Pfam" id="PF03104"/>
    </source>
</evidence>
<dbReference type="InterPro" id="IPR006133">
    <property type="entry name" value="DNA-dir_DNA_pol_B_exonuc"/>
</dbReference>
<sequence>MNQFSYINVILDKKFVENVKETIYDNLSTSAIRYNEILKDVEIVSRMSVKYFQNNEQQKMLKIVLFSHQDKKKVINALLKSYKNLSFYNTEISYISQFMVDNNVKGCCWIKLRPDSYKIRTNEWKKTSTCQIECDVHVLSLIIYDPDSGESNSFSNDEKLSVAFDSIVPFRILSYDIECLNGPNGEFPLPDMNEVIYIGN</sequence>
<dbReference type="InterPro" id="IPR012337">
    <property type="entry name" value="RNaseH-like_sf"/>
</dbReference>
<dbReference type="Pfam" id="PF03104">
    <property type="entry name" value="DNA_pol_B_exo1"/>
    <property type="match status" value="1"/>
</dbReference>
<dbReference type="Gene3D" id="3.30.342.10">
    <property type="entry name" value="DNA Polymerase, chain B, domain 1"/>
    <property type="match status" value="1"/>
</dbReference>
<dbReference type="PANTHER" id="PTHR10322">
    <property type="entry name" value="DNA POLYMERASE CATALYTIC SUBUNIT"/>
    <property type="match status" value="1"/>
</dbReference>
<evidence type="ECO:0000313" key="4">
    <source>
        <dbReference type="Proteomes" id="UP000285301"/>
    </source>
</evidence>
<dbReference type="PANTHER" id="PTHR10322:SF23">
    <property type="entry name" value="DNA POLYMERASE DELTA CATALYTIC SUBUNIT"/>
    <property type="match status" value="1"/>
</dbReference>
<organism evidence="3 4">
    <name type="scientific">Dinothrombium tinctorium</name>
    <dbReference type="NCBI Taxonomy" id="1965070"/>
    <lineage>
        <taxon>Eukaryota</taxon>
        <taxon>Metazoa</taxon>
        <taxon>Ecdysozoa</taxon>
        <taxon>Arthropoda</taxon>
        <taxon>Chelicerata</taxon>
        <taxon>Arachnida</taxon>
        <taxon>Acari</taxon>
        <taxon>Acariformes</taxon>
        <taxon>Trombidiformes</taxon>
        <taxon>Prostigmata</taxon>
        <taxon>Anystina</taxon>
        <taxon>Parasitengona</taxon>
        <taxon>Trombidioidea</taxon>
        <taxon>Trombidiidae</taxon>
        <taxon>Dinothrombium</taxon>
    </lineage>
</organism>
<dbReference type="GO" id="GO:0003887">
    <property type="term" value="F:DNA-directed DNA polymerase activity"/>
    <property type="evidence" value="ECO:0007669"/>
    <property type="project" value="TreeGrafter"/>
</dbReference>
<dbReference type="GO" id="GO:0006261">
    <property type="term" value="P:DNA-templated DNA replication"/>
    <property type="evidence" value="ECO:0007669"/>
    <property type="project" value="TreeGrafter"/>
</dbReference>
<dbReference type="Proteomes" id="UP000285301">
    <property type="component" value="Unassembled WGS sequence"/>
</dbReference>
<comment type="caution">
    <text evidence="3">The sequence shown here is derived from an EMBL/GenBank/DDBJ whole genome shotgun (WGS) entry which is preliminary data.</text>
</comment>
<proteinExistence type="predicted"/>
<reference evidence="3 4" key="1">
    <citation type="journal article" date="2018" name="Gigascience">
        <title>Genomes of trombidid mites reveal novel predicted allergens and laterally-transferred genes associated with secondary metabolism.</title>
        <authorList>
            <person name="Dong X."/>
            <person name="Chaisiri K."/>
            <person name="Xia D."/>
            <person name="Armstrong S.D."/>
            <person name="Fang Y."/>
            <person name="Donnelly M.J."/>
            <person name="Kadowaki T."/>
            <person name="McGarry J.W."/>
            <person name="Darby A.C."/>
            <person name="Makepeace B.L."/>
        </authorList>
    </citation>
    <scope>NUCLEOTIDE SEQUENCE [LARGE SCALE GENOMIC DNA]</scope>
    <source>
        <strain evidence="3">UoL-WK</strain>
    </source>
</reference>
<protein>
    <recommendedName>
        <fullName evidence="1">DNA polymerase delta catalytic subunit</fullName>
    </recommendedName>
</protein>
<dbReference type="InterPro" id="IPR050240">
    <property type="entry name" value="DNA_pol_type-B"/>
</dbReference>
<keyword evidence="4" id="KW-1185">Reference proteome</keyword>
<feature type="non-terminal residue" evidence="3">
    <location>
        <position position="200"/>
    </location>
</feature>
<dbReference type="AlphaFoldDB" id="A0A3S3NTV1"/>
<gene>
    <name evidence="3" type="ORF">B4U79_18898</name>
</gene>
<evidence type="ECO:0000256" key="1">
    <source>
        <dbReference type="ARBA" id="ARBA00024411"/>
    </source>
</evidence>